<keyword evidence="3" id="KW-0378">Hydrolase</keyword>
<dbReference type="SMART" id="SM00507">
    <property type="entry name" value="HNHc"/>
    <property type="match status" value="1"/>
</dbReference>
<dbReference type="GO" id="GO:0004519">
    <property type="term" value="F:endonuclease activity"/>
    <property type="evidence" value="ECO:0007669"/>
    <property type="project" value="UniProtKB-KW"/>
</dbReference>
<dbReference type="GO" id="GO:0008270">
    <property type="term" value="F:zinc ion binding"/>
    <property type="evidence" value="ECO:0007669"/>
    <property type="project" value="InterPro"/>
</dbReference>
<feature type="compositionally biased region" description="Basic and acidic residues" evidence="1">
    <location>
        <begin position="181"/>
        <end position="195"/>
    </location>
</feature>
<keyword evidence="3" id="KW-0540">Nuclease</keyword>
<dbReference type="Gene3D" id="1.10.30.50">
    <property type="match status" value="1"/>
</dbReference>
<dbReference type="CDD" id="cd00085">
    <property type="entry name" value="HNHc"/>
    <property type="match status" value="1"/>
</dbReference>
<evidence type="ECO:0000313" key="4">
    <source>
        <dbReference type="Proteomes" id="UP000479132"/>
    </source>
</evidence>
<sequence>MKDSLFLNGVFKSVLEEILEAQKDHPGKTFYLQPHSSQRIVKLKENPPTKDNPTSLYISTTKNLDKICYSAEIIDWENKQEIPPKRREVLNNHISKYQPKEEEIYLTANGTESVNLISIVNLKKLPNQFSVKNLIKTRNGEPVKPRKQSGNWVYVKELPNWFGLEETSTEENLEEELEKGIEESSKLSDEARQERLSQASKKPEQIQVLSKGYRRNPDVIVEVLKRADGECERCEDDAPFLRASDGTPYLEIHHKKPLAEGGNDTVENAMALCPNCHREVHYGQ</sequence>
<evidence type="ECO:0000259" key="2">
    <source>
        <dbReference type="SMART" id="SM00507"/>
    </source>
</evidence>
<comment type="caution">
    <text evidence="3">The sequence shown here is derived from an EMBL/GenBank/DDBJ whole genome shotgun (WGS) entry which is preliminary data.</text>
</comment>
<reference evidence="3 4" key="1">
    <citation type="submission" date="2020-02" db="EMBL/GenBank/DDBJ databases">
        <title>Aliifodinibius halophilus 2W32, complete genome.</title>
        <authorList>
            <person name="Li Y."/>
            <person name="Wu S."/>
        </authorList>
    </citation>
    <scope>NUCLEOTIDE SEQUENCE [LARGE SCALE GENOMIC DNA]</scope>
    <source>
        <strain evidence="3 4">2W32</strain>
    </source>
</reference>
<dbReference type="Pfam" id="PF01844">
    <property type="entry name" value="HNH"/>
    <property type="match status" value="1"/>
</dbReference>
<keyword evidence="3" id="KW-0255">Endonuclease</keyword>
<accession>A0A6M1T7K0</accession>
<evidence type="ECO:0000313" key="3">
    <source>
        <dbReference type="EMBL" id="NGP89365.1"/>
    </source>
</evidence>
<evidence type="ECO:0000256" key="1">
    <source>
        <dbReference type="SAM" id="MobiDB-lite"/>
    </source>
</evidence>
<keyword evidence="4" id="KW-1185">Reference proteome</keyword>
<dbReference type="InterPro" id="IPR002711">
    <property type="entry name" value="HNH"/>
</dbReference>
<dbReference type="RefSeq" id="WP_165270019.1">
    <property type="nucleotide sequence ID" value="NZ_JAALLS010000019.1"/>
</dbReference>
<dbReference type="AlphaFoldDB" id="A0A6M1T7K0"/>
<gene>
    <name evidence="3" type="ORF">G3569_13485</name>
</gene>
<dbReference type="GO" id="GO:0003676">
    <property type="term" value="F:nucleic acid binding"/>
    <property type="evidence" value="ECO:0007669"/>
    <property type="project" value="InterPro"/>
</dbReference>
<feature type="domain" description="HNH nuclease" evidence="2">
    <location>
        <begin position="218"/>
        <end position="278"/>
    </location>
</feature>
<dbReference type="InterPro" id="IPR003615">
    <property type="entry name" value="HNH_nuc"/>
</dbReference>
<name>A0A6M1T7K0_9BACT</name>
<organism evidence="3 4">
    <name type="scientific">Fodinibius halophilus</name>
    <dbReference type="NCBI Taxonomy" id="1736908"/>
    <lineage>
        <taxon>Bacteria</taxon>
        <taxon>Pseudomonadati</taxon>
        <taxon>Balneolota</taxon>
        <taxon>Balneolia</taxon>
        <taxon>Balneolales</taxon>
        <taxon>Balneolaceae</taxon>
        <taxon>Fodinibius</taxon>
    </lineage>
</organism>
<dbReference type="Proteomes" id="UP000479132">
    <property type="component" value="Unassembled WGS sequence"/>
</dbReference>
<feature type="region of interest" description="Disordered" evidence="1">
    <location>
        <begin position="181"/>
        <end position="204"/>
    </location>
</feature>
<dbReference type="EMBL" id="JAALLS010000019">
    <property type="protein sequence ID" value="NGP89365.1"/>
    <property type="molecule type" value="Genomic_DNA"/>
</dbReference>
<protein>
    <submittedName>
        <fullName evidence="3">HNH endonuclease</fullName>
    </submittedName>
</protein>
<proteinExistence type="predicted"/>